<proteinExistence type="predicted"/>
<comment type="caution">
    <text evidence="1">The sequence shown here is derived from an EMBL/GenBank/DDBJ whole genome shotgun (WGS) entry which is preliminary data.</text>
</comment>
<dbReference type="AlphaFoldDB" id="K2GCA8"/>
<organism evidence="1">
    <name type="scientific">uncultured bacterium</name>
    <name type="common">gcode 4</name>
    <dbReference type="NCBI Taxonomy" id="1234023"/>
    <lineage>
        <taxon>Bacteria</taxon>
        <taxon>environmental samples</taxon>
    </lineage>
</organism>
<sequence>MKISKNAKIIWIILMTAPFLTVFADRGGWRDEDNSWRWRGSDERLSSGNDDRWRGSADNSWRWRTWILRAQDEDKINRAFDRINNKLDFVRKVIDRIDKLIANINWSQMASDVKARKIAILEEIKLILQTRLQEFENIWDITPPVVSSLISSSISGSWANFSVNVNEAWKWYFVVLLNWSWVPTSAQVKAWTDNTWTTVNIKWNLNLVAWVNTFSVTGLTPSTSYVLFFTAEDNSGNLKTNVNSLNFATTASVSDVLPPTFSLSLSGVTNSWVTIAVNVNEAWKWYFVVLPNWSWIPTAAQIRSWVNSSGVTVSIKWDMNLVTWVNLVWVGWLTPNTSYIILFTAEDNSLNLQSIPVGIWFMTNQ</sequence>
<protein>
    <recommendedName>
        <fullName evidence="2">Fibronectin type-III domain-containing protein</fullName>
    </recommendedName>
</protein>
<accession>K2GCA8</accession>
<evidence type="ECO:0000313" key="1">
    <source>
        <dbReference type="EMBL" id="EKE27889.1"/>
    </source>
</evidence>
<evidence type="ECO:0008006" key="2">
    <source>
        <dbReference type="Google" id="ProtNLM"/>
    </source>
</evidence>
<dbReference type="EMBL" id="AMFJ01000410">
    <property type="protein sequence ID" value="EKE27889.1"/>
    <property type="molecule type" value="Genomic_DNA"/>
</dbReference>
<reference evidence="1" key="1">
    <citation type="journal article" date="2012" name="Science">
        <title>Fermentation, hydrogen, and sulfur metabolism in multiple uncultivated bacterial phyla.</title>
        <authorList>
            <person name="Wrighton K.C."/>
            <person name="Thomas B.C."/>
            <person name="Sharon I."/>
            <person name="Miller C.S."/>
            <person name="Castelle C.J."/>
            <person name="VerBerkmoes N.C."/>
            <person name="Wilkins M.J."/>
            <person name="Hettich R.L."/>
            <person name="Lipton M.S."/>
            <person name="Williams K.H."/>
            <person name="Long P.E."/>
            <person name="Banfield J.F."/>
        </authorList>
    </citation>
    <scope>NUCLEOTIDE SEQUENCE [LARGE SCALE GENOMIC DNA]</scope>
</reference>
<name>K2GCA8_9BACT</name>
<gene>
    <name evidence="1" type="ORF">ACD_3C00136G0005</name>
</gene>